<keyword evidence="1" id="KW-0472">Membrane</keyword>
<dbReference type="EMBL" id="JAASRN010000007">
    <property type="protein sequence ID" value="NIK74796.1"/>
    <property type="molecule type" value="Genomic_DNA"/>
</dbReference>
<organism evidence="2 3">
    <name type="scientific">Thermonema lapsum</name>
    <dbReference type="NCBI Taxonomy" id="28195"/>
    <lineage>
        <taxon>Bacteria</taxon>
        <taxon>Pseudomonadati</taxon>
        <taxon>Bacteroidota</taxon>
        <taxon>Cytophagia</taxon>
        <taxon>Cytophagales</taxon>
        <taxon>Thermonemataceae</taxon>
        <taxon>Thermonema</taxon>
    </lineage>
</organism>
<keyword evidence="3" id="KW-1185">Reference proteome</keyword>
<keyword evidence="1" id="KW-1133">Transmembrane helix</keyword>
<evidence type="ECO:0000313" key="3">
    <source>
        <dbReference type="Proteomes" id="UP000537126"/>
    </source>
</evidence>
<sequence>MQFFDFAKPLISFAFFTKSDFKAVAQNCYFVACILLILRESCVFDFIACLHRLGNAFDRQVFDEHEGIVIVQFIAIGTFLFFASELLSSLLDSTRVHILGRHRGCR</sequence>
<feature type="transmembrane region" description="Helical" evidence="1">
    <location>
        <begin position="28"/>
        <end position="48"/>
    </location>
</feature>
<evidence type="ECO:0000256" key="1">
    <source>
        <dbReference type="SAM" id="Phobius"/>
    </source>
</evidence>
<keyword evidence="1" id="KW-0812">Transmembrane</keyword>
<dbReference type="Proteomes" id="UP000537126">
    <property type="component" value="Unassembled WGS sequence"/>
</dbReference>
<protein>
    <submittedName>
        <fullName evidence="2">Uncharacterized protein</fullName>
    </submittedName>
</protein>
<gene>
    <name evidence="2" type="ORF">FHS56_002329</name>
</gene>
<proteinExistence type="predicted"/>
<comment type="caution">
    <text evidence="2">The sequence shown here is derived from an EMBL/GenBank/DDBJ whole genome shotgun (WGS) entry which is preliminary data.</text>
</comment>
<reference evidence="2 3" key="1">
    <citation type="submission" date="2020-03" db="EMBL/GenBank/DDBJ databases">
        <title>Genomic Encyclopedia of Type Strains, Phase IV (KMG-IV): sequencing the most valuable type-strain genomes for metagenomic binning, comparative biology and taxonomic classification.</title>
        <authorList>
            <person name="Goeker M."/>
        </authorList>
    </citation>
    <scope>NUCLEOTIDE SEQUENCE [LARGE SCALE GENOMIC DNA]</scope>
    <source>
        <strain evidence="2 3">DSM 5718</strain>
    </source>
</reference>
<dbReference type="AlphaFoldDB" id="A0A846MT75"/>
<feature type="transmembrane region" description="Helical" evidence="1">
    <location>
        <begin position="68"/>
        <end position="91"/>
    </location>
</feature>
<accession>A0A846MT75</accession>
<name>A0A846MT75_9BACT</name>
<evidence type="ECO:0000313" key="2">
    <source>
        <dbReference type="EMBL" id="NIK74796.1"/>
    </source>
</evidence>